<dbReference type="InterPro" id="IPR041662">
    <property type="entry name" value="SusD-like_2"/>
</dbReference>
<reference evidence="1 2" key="1">
    <citation type="submission" date="2017-07" db="EMBL/GenBank/DDBJ databases">
        <title>Genome Sequence of Arenibacter algicola Strain SMS7 Isolated from a culture of the Diatom Skeletonema marinoi.</title>
        <authorList>
            <person name="Topel M."/>
            <person name="Pinder M.I.M."/>
            <person name="Johansson O.N."/>
            <person name="Kourtchenko O."/>
            <person name="Godhe A."/>
            <person name="Clarke A.K."/>
        </authorList>
    </citation>
    <scope>NUCLEOTIDE SEQUENCE [LARGE SCALE GENOMIC DNA]</scope>
    <source>
        <strain evidence="1 2">SMS7</strain>
    </source>
</reference>
<dbReference type="KEGG" id="aalg:AREALGSMS7_03955"/>
<dbReference type="AlphaFoldDB" id="A0A221V199"/>
<gene>
    <name evidence="1" type="ORF">AREALGSMS7_03955</name>
</gene>
<dbReference type="Pfam" id="PF12771">
    <property type="entry name" value="SusD-like_2"/>
    <property type="match status" value="1"/>
</dbReference>
<dbReference type="Proteomes" id="UP000204551">
    <property type="component" value="Chromosome"/>
</dbReference>
<organism evidence="1 2">
    <name type="scientific">Arenibacter algicola</name>
    <dbReference type="NCBI Taxonomy" id="616991"/>
    <lineage>
        <taxon>Bacteria</taxon>
        <taxon>Pseudomonadati</taxon>
        <taxon>Bacteroidota</taxon>
        <taxon>Flavobacteriia</taxon>
        <taxon>Flavobacteriales</taxon>
        <taxon>Flavobacteriaceae</taxon>
        <taxon>Arenibacter</taxon>
    </lineage>
</organism>
<proteinExistence type="predicted"/>
<dbReference type="Gene3D" id="1.25.40.390">
    <property type="match status" value="1"/>
</dbReference>
<evidence type="ECO:0000313" key="2">
    <source>
        <dbReference type="Proteomes" id="UP000204551"/>
    </source>
</evidence>
<dbReference type="EMBL" id="CP022515">
    <property type="protein sequence ID" value="ASO07362.1"/>
    <property type="molecule type" value="Genomic_DNA"/>
</dbReference>
<evidence type="ECO:0000313" key="1">
    <source>
        <dbReference type="EMBL" id="ASO07362.1"/>
    </source>
</evidence>
<dbReference type="InterPro" id="IPR011990">
    <property type="entry name" value="TPR-like_helical_dom_sf"/>
</dbReference>
<sequence>MIMKNIISKTILGIGALLVLYSCTTDFEEINTNPNAADRLDNPGLLLPGIIRTTANRSWDNSFDRFAVVADQVANQFASTYGNWTRADADRFFWSNFDQIKELDKLITAAEADGLDNYKGIALVLRAWIFQGITDSFGPIPYTEAGKAQDAVNFPKYDTQETVYAGILEELKMANELLSSSKETVIGDILYNGDVTGWKKFANGLRLRILMRQSGRKDPSAEMQSILGNVTTYPLFTSNKDQAALQYLTDLGNEHPAFRGNISDWVSSSRISNTMATVLKDMNDPRLPVFAMPTPASANTGSPEYGGVPNGINDVEQWNGGSQNHSAIGLLWAPRQFAPDLASENAAQSILMSYSELQFILAEAREKGFITTGNAETYYLNGIRNQFTYYSSRIPDSFTLPTAAQVIPPSTYYTQEGVAYTGSQEEKLRKIYIQKWLALFLNGGEAWSHWRRTGVPTITPAPNSVGYIPVRYIYPADEQRLNEENYSSAIGLLGGPDELTTKLWWDVD</sequence>
<dbReference type="SUPFAM" id="SSF48452">
    <property type="entry name" value="TPR-like"/>
    <property type="match status" value="1"/>
</dbReference>
<dbReference type="PROSITE" id="PS51257">
    <property type="entry name" value="PROKAR_LIPOPROTEIN"/>
    <property type="match status" value="1"/>
</dbReference>
<name>A0A221V199_9FLAO</name>
<protein>
    <submittedName>
        <fullName evidence="1">Starch-binding associating with outer membrane</fullName>
    </submittedName>
</protein>
<accession>A0A221V199</accession>